<evidence type="ECO:0000256" key="1">
    <source>
        <dbReference type="ARBA" id="ARBA00023015"/>
    </source>
</evidence>
<dbReference type="GO" id="GO:0003677">
    <property type="term" value="F:DNA binding"/>
    <property type="evidence" value="ECO:0007669"/>
    <property type="project" value="UniProtKB-KW"/>
</dbReference>
<evidence type="ECO:0000313" key="5">
    <source>
        <dbReference type="EMBL" id="AKQ42880.1"/>
    </source>
</evidence>
<dbReference type="PROSITE" id="PS50987">
    <property type="entry name" value="HTH_ARSR_2"/>
    <property type="match status" value="1"/>
</dbReference>
<reference evidence="6" key="2">
    <citation type="submission" date="2015-04" db="EMBL/GenBank/DDBJ databases">
        <title>The complete genome sequence of Erythrobacter sp. s21-N3.</title>
        <authorList>
            <person name="Zhuang L."/>
            <person name="Liu Y."/>
            <person name="Shao Z."/>
        </authorList>
    </citation>
    <scope>NUCLEOTIDE SEQUENCE [LARGE SCALE GENOMIC DNA]</scope>
    <source>
        <strain evidence="6">s21-N3</strain>
    </source>
</reference>
<evidence type="ECO:0000256" key="3">
    <source>
        <dbReference type="ARBA" id="ARBA00023163"/>
    </source>
</evidence>
<evidence type="ECO:0000313" key="6">
    <source>
        <dbReference type="Proteomes" id="UP000059113"/>
    </source>
</evidence>
<name>A0A0H4VEV4_9SPHN</name>
<dbReference type="Gene3D" id="1.10.10.10">
    <property type="entry name" value="Winged helix-like DNA-binding domain superfamily/Winged helix DNA-binding domain"/>
    <property type="match status" value="1"/>
</dbReference>
<dbReference type="EMBL" id="CP011310">
    <property type="protein sequence ID" value="AKQ42880.1"/>
    <property type="molecule type" value="Genomic_DNA"/>
</dbReference>
<dbReference type="PANTHER" id="PTHR43132">
    <property type="entry name" value="ARSENICAL RESISTANCE OPERON REPRESSOR ARSR-RELATED"/>
    <property type="match status" value="1"/>
</dbReference>
<protein>
    <submittedName>
        <fullName evidence="5">Transcriptional regulator, ArsR family</fullName>
    </submittedName>
</protein>
<dbReference type="InterPro" id="IPR036390">
    <property type="entry name" value="WH_DNA-bd_sf"/>
</dbReference>
<dbReference type="InterPro" id="IPR011991">
    <property type="entry name" value="ArsR-like_HTH"/>
</dbReference>
<dbReference type="PANTHER" id="PTHR43132:SF2">
    <property type="entry name" value="ARSENICAL RESISTANCE OPERON REPRESSOR ARSR-RELATED"/>
    <property type="match status" value="1"/>
</dbReference>
<dbReference type="GO" id="GO:0003700">
    <property type="term" value="F:DNA-binding transcription factor activity"/>
    <property type="evidence" value="ECO:0007669"/>
    <property type="project" value="InterPro"/>
</dbReference>
<dbReference type="SUPFAM" id="SSF46785">
    <property type="entry name" value="Winged helix' DNA-binding domain"/>
    <property type="match status" value="1"/>
</dbReference>
<keyword evidence="1" id="KW-0805">Transcription regulation</keyword>
<dbReference type="InterPro" id="IPR036388">
    <property type="entry name" value="WH-like_DNA-bd_sf"/>
</dbReference>
<keyword evidence="2" id="KW-0238">DNA-binding</keyword>
<dbReference type="Pfam" id="PF01022">
    <property type="entry name" value="HTH_5"/>
    <property type="match status" value="1"/>
</dbReference>
<dbReference type="OrthoDB" id="194599at2"/>
<dbReference type="RefSeq" id="WP_048886430.1">
    <property type="nucleotide sequence ID" value="NZ_CP011310.1"/>
</dbReference>
<keyword evidence="6" id="KW-1185">Reference proteome</keyword>
<evidence type="ECO:0000256" key="2">
    <source>
        <dbReference type="ARBA" id="ARBA00023125"/>
    </source>
</evidence>
<evidence type="ECO:0000259" key="4">
    <source>
        <dbReference type="PROSITE" id="PS50987"/>
    </source>
</evidence>
<dbReference type="SMART" id="SM00418">
    <property type="entry name" value="HTH_ARSR"/>
    <property type="match status" value="1"/>
</dbReference>
<dbReference type="InterPro" id="IPR051011">
    <property type="entry name" value="Metal_resp_trans_reg"/>
</dbReference>
<dbReference type="AlphaFoldDB" id="A0A0H4VEV4"/>
<gene>
    <name evidence="5" type="ORF">CP97_13855</name>
</gene>
<accession>A0A0H4VEV4</accession>
<dbReference type="CDD" id="cd00090">
    <property type="entry name" value="HTH_ARSR"/>
    <property type="match status" value="1"/>
</dbReference>
<feature type="domain" description="HTH arsR-type" evidence="4">
    <location>
        <begin position="1"/>
        <end position="92"/>
    </location>
</feature>
<dbReference type="KEGG" id="ery:CP97_13855"/>
<organism evidence="5 6">
    <name type="scientific">Aurantiacibacter atlanticus</name>
    <dbReference type="NCBI Taxonomy" id="1648404"/>
    <lineage>
        <taxon>Bacteria</taxon>
        <taxon>Pseudomonadati</taxon>
        <taxon>Pseudomonadota</taxon>
        <taxon>Alphaproteobacteria</taxon>
        <taxon>Sphingomonadales</taxon>
        <taxon>Erythrobacteraceae</taxon>
        <taxon>Aurantiacibacter</taxon>
    </lineage>
</organism>
<dbReference type="PRINTS" id="PR00778">
    <property type="entry name" value="HTHARSR"/>
</dbReference>
<dbReference type="InterPro" id="IPR001845">
    <property type="entry name" value="HTH_ArsR_DNA-bd_dom"/>
</dbReference>
<dbReference type="NCBIfam" id="NF033788">
    <property type="entry name" value="HTH_metalloreg"/>
    <property type="match status" value="1"/>
</dbReference>
<reference evidence="5 6" key="1">
    <citation type="journal article" date="2015" name="Int. J. Syst. Evol. Microbiol.">
        <title>Erythrobacter atlanticus sp. nov., a bacterium from ocean sediment able to degrade polycyclic aromatic hydrocarbons.</title>
        <authorList>
            <person name="Zhuang L."/>
            <person name="Liu Y."/>
            <person name="Wang L."/>
            <person name="Wang W."/>
            <person name="Shao Z."/>
        </authorList>
    </citation>
    <scope>NUCLEOTIDE SEQUENCE [LARGE SCALE GENOMIC DNA]</scope>
    <source>
        <strain evidence="6">s21-N3</strain>
    </source>
</reference>
<dbReference type="STRING" id="1648404.CP97_13855"/>
<sequence length="111" mass="11690">MSDEAPIDALKAAAHPLRFGILRALRETELNVGELESASGIGQPSLSQQLAVLRSAGLVETRREGKLVFYSIDISAMAALADTLAAFAGGRDAISPPRRRAPGAANFARMT</sequence>
<dbReference type="Proteomes" id="UP000059113">
    <property type="component" value="Chromosome"/>
</dbReference>
<proteinExistence type="predicted"/>
<keyword evidence="3" id="KW-0804">Transcription</keyword>
<dbReference type="PATRIC" id="fig|1648404.4.peg.2884"/>